<dbReference type="InterPro" id="IPR010982">
    <property type="entry name" value="Lambda_DNA-bd_dom_sf"/>
</dbReference>
<evidence type="ECO:0000256" key="2">
    <source>
        <dbReference type="SAM" id="Phobius"/>
    </source>
</evidence>
<comment type="caution">
    <text evidence="4">The sequence shown here is derived from an EMBL/GenBank/DDBJ whole genome shotgun (WGS) entry which is preliminary data.</text>
</comment>
<evidence type="ECO:0000313" key="5">
    <source>
        <dbReference type="Proteomes" id="UP000051515"/>
    </source>
</evidence>
<reference evidence="4 5" key="1">
    <citation type="journal article" date="2015" name="Genome Announc.">
        <title>Expanding the biotechnology potential of lactobacilli through comparative genomics of 213 strains and associated genera.</title>
        <authorList>
            <person name="Sun Z."/>
            <person name="Harris H.M."/>
            <person name="McCann A."/>
            <person name="Guo C."/>
            <person name="Argimon S."/>
            <person name="Zhang W."/>
            <person name="Yang X."/>
            <person name="Jeffery I.B."/>
            <person name="Cooney J.C."/>
            <person name="Kagawa T.F."/>
            <person name="Liu W."/>
            <person name="Song Y."/>
            <person name="Salvetti E."/>
            <person name="Wrobel A."/>
            <person name="Rasinkangas P."/>
            <person name="Parkhill J."/>
            <person name="Rea M.C."/>
            <person name="O'Sullivan O."/>
            <person name="Ritari J."/>
            <person name="Douillard F.P."/>
            <person name="Paul Ross R."/>
            <person name="Yang R."/>
            <person name="Briner A.E."/>
            <person name="Felis G.E."/>
            <person name="de Vos W.M."/>
            <person name="Barrangou R."/>
            <person name="Klaenhammer T.R."/>
            <person name="Caufield P.W."/>
            <person name="Cui Y."/>
            <person name="Zhang H."/>
            <person name="O'Toole P.W."/>
        </authorList>
    </citation>
    <scope>NUCLEOTIDE SEQUENCE [LARGE SCALE GENOMIC DNA]</scope>
    <source>
        <strain evidence="4 5">DSM 19674</strain>
    </source>
</reference>
<evidence type="ECO:0000259" key="3">
    <source>
        <dbReference type="PROSITE" id="PS50943"/>
    </source>
</evidence>
<dbReference type="STRING" id="1423788.FC78_GL002103"/>
<dbReference type="SUPFAM" id="SSF47413">
    <property type="entry name" value="lambda repressor-like DNA-binding domains"/>
    <property type="match status" value="1"/>
</dbReference>
<keyword evidence="2" id="KW-1133">Transmembrane helix</keyword>
<keyword evidence="2" id="KW-0472">Membrane</keyword>
<dbReference type="Gene3D" id="1.10.260.40">
    <property type="entry name" value="lambda repressor-like DNA-binding domains"/>
    <property type="match status" value="1"/>
</dbReference>
<organism evidence="4 5">
    <name type="scientific">Companilactobacillus bobalius DSM 19674</name>
    <dbReference type="NCBI Taxonomy" id="1423788"/>
    <lineage>
        <taxon>Bacteria</taxon>
        <taxon>Bacillati</taxon>
        <taxon>Bacillota</taxon>
        <taxon>Bacilli</taxon>
        <taxon>Lactobacillales</taxon>
        <taxon>Lactobacillaceae</taxon>
        <taxon>Companilactobacillus</taxon>
        <taxon>Companilactobacillus bobalius</taxon>
    </lineage>
</organism>
<gene>
    <name evidence="4" type="ORF">FC78_GL002103</name>
</gene>
<dbReference type="Pfam" id="PF01381">
    <property type="entry name" value="HTH_3"/>
    <property type="match status" value="1"/>
</dbReference>
<dbReference type="InterPro" id="IPR001387">
    <property type="entry name" value="Cro/C1-type_HTH"/>
</dbReference>
<dbReference type="RefSeq" id="WP_056952744.1">
    <property type="nucleotide sequence ID" value="NZ_AZDY01000037.1"/>
</dbReference>
<feature type="transmembrane region" description="Helical" evidence="2">
    <location>
        <begin position="105"/>
        <end position="125"/>
    </location>
</feature>
<protein>
    <submittedName>
        <fullName evidence="4">Transcriptional regulator</fullName>
    </submittedName>
</protein>
<keyword evidence="2" id="KW-0812">Transmembrane</keyword>
<dbReference type="Proteomes" id="UP000051515">
    <property type="component" value="Unassembled WGS sequence"/>
</dbReference>
<dbReference type="EMBL" id="AZDY01000037">
    <property type="protein sequence ID" value="KRK83293.1"/>
    <property type="molecule type" value="Genomic_DNA"/>
</dbReference>
<dbReference type="AlphaFoldDB" id="A0A0R1KIE1"/>
<dbReference type="PATRIC" id="fig|1423788.3.peg.2170"/>
<proteinExistence type="predicted"/>
<feature type="domain" description="HTH cro/C1-type" evidence="3">
    <location>
        <begin position="7"/>
        <end position="61"/>
    </location>
</feature>
<dbReference type="PANTHER" id="PTHR46558">
    <property type="entry name" value="TRACRIPTIONAL REGULATORY PROTEIN-RELATED-RELATED"/>
    <property type="match status" value="1"/>
</dbReference>
<dbReference type="CDD" id="cd00093">
    <property type="entry name" value="HTH_XRE"/>
    <property type="match status" value="1"/>
</dbReference>
<dbReference type="SMART" id="SM00530">
    <property type="entry name" value="HTH_XRE"/>
    <property type="match status" value="1"/>
</dbReference>
<keyword evidence="1" id="KW-0238">DNA-binding</keyword>
<dbReference type="GO" id="GO:0003677">
    <property type="term" value="F:DNA binding"/>
    <property type="evidence" value="ECO:0007669"/>
    <property type="project" value="UniProtKB-KW"/>
</dbReference>
<accession>A0A0R1KIE1</accession>
<evidence type="ECO:0000313" key="4">
    <source>
        <dbReference type="EMBL" id="KRK83293.1"/>
    </source>
</evidence>
<keyword evidence="5" id="KW-1185">Reference proteome</keyword>
<dbReference type="PROSITE" id="PS50943">
    <property type="entry name" value="HTH_CROC1"/>
    <property type="match status" value="1"/>
</dbReference>
<name>A0A0R1KIE1_9LACO</name>
<dbReference type="OrthoDB" id="9805856at2"/>
<dbReference type="PANTHER" id="PTHR46558:SF15">
    <property type="entry name" value="HELIX-TURN-HELIX DOMAIN PROTEIN"/>
    <property type="match status" value="1"/>
</dbReference>
<sequence>MKVHEQIRKYRKQFNFSQEELADKIYVSRQTISNWENNKSYPDIENLLILSTLFHISIDELIKGDVGVMRKEIDNHTMDVWTGVMLIFLILGVVVGIPLTYTLSWWGLGITIVLLAIGMGASIKVELIKKRHNIKTFKEIVAFTENKSLNPEERLKSQKGYWKEQLLMIVGSTIITLVLALVVLIVTKLITN</sequence>
<feature type="transmembrane region" description="Helical" evidence="2">
    <location>
        <begin position="166"/>
        <end position="190"/>
    </location>
</feature>
<evidence type="ECO:0000256" key="1">
    <source>
        <dbReference type="ARBA" id="ARBA00023125"/>
    </source>
</evidence>
<feature type="transmembrane region" description="Helical" evidence="2">
    <location>
        <begin position="80"/>
        <end position="99"/>
    </location>
</feature>